<dbReference type="EMBL" id="CAJVPZ010006394">
    <property type="protein sequence ID" value="CAG8573199.1"/>
    <property type="molecule type" value="Genomic_DNA"/>
</dbReference>
<reference evidence="2" key="1">
    <citation type="submission" date="2021-06" db="EMBL/GenBank/DDBJ databases">
        <authorList>
            <person name="Kallberg Y."/>
            <person name="Tangrot J."/>
            <person name="Rosling A."/>
        </authorList>
    </citation>
    <scope>NUCLEOTIDE SEQUENCE</scope>
    <source>
        <strain evidence="2">IN212</strain>
    </source>
</reference>
<organism evidence="2 3">
    <name type="scientific">Racocetra fulgida</name>
    <dbReference type="NCBI Taxonomy" id="60492"/>
    <lineage>
        <taxon>Eukaryota</taxon>
        <taxon>Fungi</taxon>
        <taxon>Fungi incertae sedis</taxon>
        <taxon>Mucoromycota</taxon>
        <taxon>Glomeromycotina</taxon>
        <taxon>Glomeromycetes</taxon>
        <taxon>Diversisporales</taxon>
        <taxon>Gigasporaceae</taxon>
        <taxon>Racocetra</taxon>
    </lineage>
</organism>
<proteinExistence type="predicted"/>
<keyword evidence="3" id="KW-1185">Reference proteome</keyword>
<gene>
    <name evidence="2" type="ORF">RFULGI_LOCUS5544</name>
</gene>
<evidence type="ECO:0000256" key="1">
    <source>
        <dbReference type="SAM" id="MobiDB-lite"/>
    </source>
</evidence>
<name>A0A9N9BLN8_9GLOM</name>
<feature type="compositionally biased region" description="Basic and acidic residues" evidence="1">
    <location>
        <begin position="27"/>
        <end position="36"/>
    </location>
</feature>
<feature type="compositionally biased region" description="Basic and acidic residues" evidence="1">
    <location>
        <begin position="47"/>
        <end position="57"/>
    </location>
</feature>
<feature type="compositionally biased region" description="Polar residues" evidence="1">
    <location>
        <begin position="214"/>
        <end position="223"/>
    </location>
</feature>
<protein>
    <submittedName>
        <fullName evidence="2">2831_t:CDS:1</fullName>
    </submittedName>
</protein>
<evidence type="ECO:0000313" key="3">
    <source>
        <dbReference type="Proteomes" id="UP000789396"/>
    </source>
</evidence>
<evidence type="ECO:0000313" key="2">
    <source>
        <dbReference type="EMBL" id="CAG8573199.1"/>
    </source>
</evidence>
<feature type="compositionally biased region" description="Low complexity" evidence="1">
    <location>
        <begin position="75"/>
        <end position="87"/>
    </location>
</feature>
<dbReference type="AlphaFoldDB" id="A0A9N9BLN8"/>
<dbReference type="OrthoDB" id="206452at2759"/>
<feature type="compositionally biased region" description="Acidic residues" evidence="1">
    <location>
        <begin position="16"/>
        <end position="26"/>
    </location>
</feature>
<comment type="caution">
    <text evidence="2">The sequence shown here is derived from an EMBL/GenBank/DDBJ whole genome shotgun (WGS) entry which is preliminary data.</text>
</comment>
<accession>A0A9N9BLN8</accession>
<sequence>MKKFESANLYSLLAPDDTDDAQSEESESSKVTDKVTDANGHSRCTKRKPDDESGEHPKQKKKQKSKSTNQPVPPASNATNTPTTSTTRPSQDDYFEKKIEENRLKHSLGQTPLNLGDSFNPFIKLKNPLSSIVKCCYRVYESIIKGSDKNLYECQGCTLFDQCDINIIRYHEKPLIPIHSKENKPKNRNSKPNFKQIENFGEPLDPSDLLKSYNGPSGINNNLKPRKNNGKL</sequence>
<feature type="region of interest" description="Disordered" evidence="1">
    <location>
        <begin position="179"/>
        <end position="232"/>
    </location>
</feature>
<dbReference type="Proteomes" id="UP000789396">
    <property type="component" value="Unassembled WGS sequence"/>
</dbReference>
<feature type="region of interest" description="Disordered" evidence="1">
    <location>
        <begin position="1"/>
        <end position="92"/>
    </location>
</feature>